<dbReference type="PANTHER" id="PTHR10151:SF120">
    <property type="entry name" value="BIS(5'-ADENOSYL)-TRIPHOSPHATASE"/>
    <property type="match status" value="1"/>
</dbReference>
<dbReference type="InterPro" id="IPR002591">
    <property type="entry name" value="Phosphodiest/P_Trfase"/>
</dbReference>
<dbReference type="KEGG" id="lacs:H4075_19770"/>
<evidence type="ECO:0000256" key="1">
    <source>
        <dbReference type="SAM" id="SignalP"/>
    </source>
</evidence>
<dbReference type="EMBL" id="CP060007">
    <property type="protein sequence ID" value="QNA44276.1"/>
    <property type="molecule type" value="Genomic_DNA"/>
</dbReference>
<dbReference type="InterPro" id="IPR017850">
    <property type="entry name" value="Alkaline_phosphatase_core_sf"/>
</dbReference>
<accession>A0A7G5XFM3</accession>
<gene>
    <name evidence="2" type="ORF">H4075_19770</name>
</gene>
<dbReference type="AlphaFoldDB" id="A0A7G5XFM3"/>
<evidence type="ECO:0000313" key="3">
    <source>
        <dbReference type="Proteomes" id="UP000515344"/>
    </source>
</evidence>
<feature type="signal peptide" evidence="1">
    <location>
        <begin position="1"/>
        <end position="19"/>
    </location>
</feature>
<proteinExistence type="predicted"/>
<organism evidence="2 3">
    <name type="scientific">Lacibacter sediminis</name>
    <dbReference type="NCBI Taxonomy" id="2760713"/>
    <lineage>
        <taxon>Bacteria</taxon>
        <taxon>Pseudomonadati</taxon>
        <taxon>Bacteroidota</taxon>
        <taxon>Chitinophagia</taxon>
        <taxon>Chitinophagales</taxon>
        <taxon>Chitinophagaceae</taxon>
        <taxon>Lacibacter</taxon>
    </lineage>
</organism>
<dbReference type="PANTHER" id="PTHR10151">
    <property type="entry name" value="ECTONUCLEOTIDE PYROPHOSPHATASE/PHOSPHODIESTERASE"/>
    <property type="match status" value="1"/>
</dbReference>
<reference evidence="3" key="1">
    <citation type="submission" date="2020-08" db="EMBL/GenBank/DDBJ databases">
        <title>Lacibacter sp. S13-6-6 genome sequencing.</title>
        <authorList>
            <person name="Jin L."/>
        </authorList>
    </citation>
    <scope>NUCLEOTIDE SEQUENCE [LARGE SCALE GENOMIC DNA]</scope>
    <source>
        <strain evidence="3">S13-6-6</strain>
    </source>
</reference>
<dbReference type="Gene3D" id="3.40.720.10">
    <property type="entry name" value="Alkaline Phosphatase, subunit A"/>
    <property type="match status" value="1"/>
</dbReference>
<protein>
    <submittedName>
        <fullName evidence="2">Alkaline phosphatase family protein</fullName>
    </submittedName>
</protein>
<dbReference type="Proteomes" id="UP000515344">
    <property type="component" value="Chromosome"/>
</dbReference>
<name>A0A7G5XFM3_9BACT</name>
<dbReference type="Pfam" id="PF01663">
    <property type="entry name" value="Phosphodiest"/>
    <property type="match status" value="1"/>
</dbReference>
<dbReference type="GO" id="GO:0016787">
    <property type="term" value="F:hydrolase activity"/>
    <property type="evidence" value="ECO:0007669"/>
    <property type="project" value="UniProtKB-ARBA"/>
</dbReference>
<feature type="chain" id="PRO_5029021559" evidence="1">
    <location>
        <begin position="20"/>
        <end position="409"/>
    </location>
</feature>
<dbReference type="SUPFAM" id="SSF53649">
    <property type="entry name" value="Alkaline phosphatase-like"/>
    <property type="match status" value="1"/>
</dbReference>
<keyword evidence="1" id="KW-0732">Signal</keyword>
<keyword evidence="3" id="KW-1185">Reference proteome</keyword>
<sequence>MKRICILLLAVCISTIVFAQKKKKAVFIIVDGIPADVLEKINTPMLDSIAKVGGYSRIHVGGEKGGYSQTPTISAVGYNSLLTGTWVNKHNVWDNDIAAPNYNYPTIFRLLKTQSPQKKIAVFSSWLDNRTKLAGDGLPATQQLKVDYHFDGLELDTVTYPHDREKKYMNRIDEAVAGKAADCIQNESPDLSWVYLEYTDDMGHRYGDSKQFYDAVELMDKQVGRVWQAVQYRMKHFNEDWQIYITTDHGRDAATGKGHGGQSERERTTWIVTNAKGLNGYFKSGKAAIVDIMPSIASFMDISIPKEQLMEIDGISLTGNLSVTEMDVRYENGTILLNWKGVANKGKLKVWLSTSNHYKTGGKDQYELMQTVPTQKGKTIINVKEKPSAFYKLVIEAPHNFLNRWILIP</sequence>
<evidence type="ECO:0000313" key="2">
    <source>
        <dbReference type="EMBL" id="QNA44276.1"/>
    </source>
</evidence>
<dbReference type="RefSeq" id="WP_182802538.1">
    <property type="nucleotide sequence ID" value="NZ_CP060007.1"/>
</dbReference>